<organism evidence="1 2">
    <name type="scientific">Palleronia marisminoris</name>
    <dbReference type="NCBI Taxonomy" id="315423"/>
    <lineage>
        <taxon>Bacteria</taxon>
        <taxon>Pseudomonadati</taxon>
        <taxon>Pseudomonadota</taxon>
        <taxon>Alphaproteobacteria</taxon>
        <taxon>Rhodobacterales</taxon>
        <taxon>Roseobacteraceae</taxon>
        <taxon>Palleronia</taxon>
    </lineage>
</organism>
<dbReference type="STRING" id="315423.SAMN04488020_108162"/>
<reference evidence="1 2" key="1">
    <citation type="submission" date="2017-03" db="EMBL/GenBank/DDBJ databases">
        <authorList>
            <person name="Afonso C.L."/>
            <person name="Miller P.J."/>
            <person name="Scott M.A."/>
            <person name="Spackman E."/>
            <person name="Goraichik I."/>
            <person name="Dimitrov K.M."/>
            <person name="Suarez D.L."/>
            <person name="Swayne D.E."/>
        </authorList>
    </citation>
    <scope>NUCLEOTIDE SEQUENCE [LARGE SCALE GENOMIC DNA]</scope>
    <source>
        <strain evidence="1 2">CECT 7066</strain>
    </source>
</reference>
<proteinExistence type="predicted"/>
<accession>A0A1Y5TCA0</accession>
<evidence type="ECO:0000313" key="2">
    <source>
        <dbReference type="Proteomes" id="UP000193870"/>
    </source>
</evidence>
<dbReference type="AlphaFoldDB" id="A0A1Y5TCA0"/>
<name>A0A1Y5TCA0_9RHOB</name>
<keyword evidence="2" id="KW-1185">Reference proteome</keyword>
<dbReference type="EMBL" id="FWFV01000008">
    <property type="protein sequence ID" value="SLN58604.1"/>
    <property type="molecule type" value="Genomic_DNA"/>
</dbReference>
<dbReference type="InterPro" id="IPR009945">
    <property type="entry name" value="ATPase_inh_sub_z"/>
</dbReference>
<dbReference type="Proteomes" id="UP000193870">
    <property type="component" value="Unassembled WGS sequence"/>
</dbReference>
<gene>
    <name evidence="1" type="ORF">PAM7066_02870</name>
</gene>
<sequence>MTSILDDRFQALGEPWALEADLRLSIRARAQRQLAEWAVGESHRAIPDGPGTVRRLLKAGFAPEGETAFLRAVADETGANPEDLAQRLEDYAREAEARAQAEVEAD</sequence>
<protein>
    <submittedName>
        <fullName evidence="1">Uncharacterized protein</fullName>
    </submittedName>
</protein>
<dbReference type="InterPro" id="IPR038293">
    <property type="entry name" value="ATPase_inh_sub_z_sf"/>
</dbReference>
<evidence type="ECO:0000313" key="1">
    <source>
        <dbReference type="EMBL" id="SLN58604.1"/>
    </source>
</evidence>
<dbReference type="Pfam" id="PF07345">
    <property type="entry name" value="ATPaseInh_sub_z"/>
    <property type="match status" value="1"/>
</dbReference>
<dbReference type="Gene3D" id="1.10.790.20">
    <property type="entry name" value="Domain of unknown function DUF1476"/>
    <property type="match status" value="1"/>
</dbReference>
<dbReference type="RefSeq" id="WP_085854866.1">
    <property type="nucleotide sequence ID" value="NZ_FOPF01000008.1"/>
</dbReference>